<evidence type="ECO:0000256" key="1">
    <source>
        <dbReference type="ARBA" id="ARBA00004829"/>
    </source>
</evidence>
<dbReference type="RefSeq" id="WP_220252838.1">
    <property type="nucleotide sequence ID" value="NZ_JAICCF010000005.1"/>
</dbReference>
<dbReference type="InterPro" id="IPR014105">
    <property type="entry name" value="Carotenoid/retinoid_OxRdtase"/>
</dbReference>
<dbReference type="Pfam" id="PF01593">
    <property type="entry name" value="Amino_oxidase"/>
    <property type="match status" value="1"/>
</dbReference>
<evidence type="ECO:0000256" key="4">
    <source>
        <dbReference type="ARBA" id="ARBA00023002"/>
    </source>
</evidence>
<gene>
    <name evidence="7" type="primary">crtI</name>
    <name evidence="7" type="ORF">K1Y79_24430</name>
</gene>
<dbReference type="InterPro" id="IPR002937">
    <property type="entry name" value="Amino_oxidase"/>
</dbReference>
<dbReference type="Gene3D" id="3.50.50.60">
    <property type="entry name" value="FAD/NAD(P)-binding domain"/>
    <property type="match status" value="2"/>
</dbReference>
<evidence type="ECO:0000256" key="3">
    <source>
        <dbReference type="ARBA" id="ARBA00022746"/>
    </source>
</evidence>
<organism evidence="7 8">
    <name type="scientific">Chitinophaga rhizophila</name>
    <dbReference type="NCBI Taxonomy" id="2866212"/>
    <lineage>
        <taxon>Bacteria</taxon>
        <taxon>Pseudomonadati</taxon>
        <taxon>Bacteroidota</taxon>
        <taxon>Chitinophagia</taxon>
        <taxon>Chitinophagales</taxon>
        <taxon>Chitinophagaceae</taxon>
        <taxon>Chitinophaga</taxon>
    </lineage>
</organism>
<keyword evidence="8" id="KW-1185">Reference proteome</keyword>
<name>A0ABS7GII3_9BACT</name>
<dbReference type="EMBL" id="JAICCF010000005">
    <property type="protein sequence ID" value="MBW8687506.1"/>
    <property type="molecule type" value="Genomic_DNA"/>
</dbReference>
<dbReference type="PANTHER" id="PTHR43734:SF1">
    <property type="entry name" value="PHYTOENE DESATURASE"/>
    <property type="match status" value="1"/>
</dbReference>
<evidence type="ECO:0000259" key="6">
    <source>
        <dbReference type="Pfam" id="PF01593"/>
    </source>
</evidence>
<evidence type="ECO:0000313" key="8">
    <source>
        <dbReference type="Proteomes" id="UP000812961"/>
    </source>
</evidence>
<comment type="caution">
    <text evidence="7">The sequence shown here is derived from an EMBL/GenBank/DDBJ whole genome shotgun (WGS) entry which is preliminary data.</text>
</comment>
<evidence type="ECO:0000256" key="2">
    <source>
        <dbReference type="ARBA" id="ARBA00006046"/>
    </source>
</evidence>
<sequence>MKQNTVRSAIVIGAGFSGLSAAISLADKGFAVTLVERHDQTGGRARVLKEQGFTFDMGPSWYWMPEVAADFFSKHGRSIDNYLDLVRLDPSYQVIFGRQDTVALPASYDKLKQVFDSIEPGAGERLDRFMQEAGYKYRTAMSTYVNKPGLHFSELCSREVLGSFMKMDMLQSFSAHARKFFKDERLLRIIEFPVLFLGATADHIPAMYSMMNYADIKLGTWYPTGGMSMLVKAFTELAVESGVNIMLNTTVEKLEVSGNEITGVRTDKGLLTADVVVSGADYHHTDQELLPEGRGNYKTAYWDKRVMAPSCLIYYMGVSRKIPGLQHHNLFFENDLRAHAAAIYTKPEWPEKPLFYLCCPSKTDDSVAPQGMENLFVLIPTAPGLQDTPAIRQHYLDMVLEKTAEYCGDDFRKDIVYSRSYACSDFIADYSAFKGNAYGLANTLGQTAFLKPSIRHKTISNLFFTGQLTVPGPGVPPAIISGQVVADYISKQKAFIHESVI</sequence>
<dbReference type="SUPFAM" id="SSF51905">
    <property type="entry name" value="FAD/NAD(P)-binding domain"/>
    <property type="match status" value="1"/>
</dbReference>
<protein>
    <submittedName>
        <fullName evidence="7">Phytoene desaturase</fullName>
    </submittedName>
</protein>
<proteinExistence type="inferred from homology"/>
<dbReference type="Proteomes" id="UP000812961">
    <property type="component" value="Unassembled WGS sequence"/>
</dbReference>
<keyword evidence="3 5" id="KW-0125">Carotenoid biosynthesis</keyword>
<comment type="pathway">
    <text evidence="1 5">Carotenoid biosynthesis.</text>
</comment>
<dbReference type="InterPro" id="IPR036188">
    <property type="entry name" value="FAD/NAD-bd_sf"/>
</dbReference>
<comment type="similarity">
    <text evidence="2 5">Belongs to the carotenoid/retinoid oxidoreductase family.</text>
</comment>
<dbReference type="NCBIfam" id="TIGR02734">
    <property type="entry name" value="crtI_fam"/>
    <property type="match status" value="1"/>
</dbReference>
<accession>A0ABS7GII3</accession>
<evidence type="ECO:0000313" key="7">
    <source>
        <dbReference type="EMBL" id="MBW8687506.1"/>
    </source>
</evidence>
<dbReference type="PANTHER" id="PTHR43734">
    <property type="entry name" value="PHYTOENE DESATURASE"/>
    <property type="match status" value="1"/>
</dbReference>
<reference evidence="7 8" key="1">
    <citation type="submission" date="2021-08" db="EMBL/GenBank/DDBJ databases">
        <title>The genome sequence of Chitinophaga sp. B61.</title>
        <authorList>
            <person name="Zhang X."/>
        </authorList>
    </citation>
    <scope>NUCLEOTIDE SEQUENCE [LARGE SCALE GENOMIC DNA]</scope>
    <source>
        <strain evidence="7 8">B61</strain>
    </source>
</reference>
<evidence type="ECO:0000256" key="5">
    <source>
        <dbReference type="RuleBase" id="RU362075"/>
    </source>
</evidence>
<keyword evidence="4 5" id="KW-0560">Oxidoreductase</keyword>
<feature type="domain" description="Amine oxidase" evidence="6">
    <location>
        <begin position="16"/>
        <end position="489"/>
    </location>
</feature>